<organism evidence="1 2">
    <name type="scientific">Prorocentrum cordatum</name>
    <dbReference type="NCBI Taxonomy" id="2364126"/>
    <lineage>
        <taxon>Eukaryota</taxon>
        <taxon>Sar</taxon>
        <taxon>Alveolata</taxon>
        <taxon>Dinophyceae</taxon>
        <taxon>Prorocentrales</taxon>
        <taxon>Prorocentraceae</taxon>
        <taxon>Prorocentrum</taxon>
    </lineage>
</organism>
<proteinExistence type="predicted"/>
<reference evidence="1" key="1">
    <citation type="submission" date="2023-10" db="EMBL/GenBank/DDBJ databases">
        <authorList>
            <person name="Chen Y."/>
            <person name="Shah S."/>
            <person name="Dougan E. K."/>
            <person name="Thang M."/>
            <person name="Chan C."/>
        </authorList>
    </citation>
    <scope>NUCLEOTIDE SEQUENCE [LARGE SCALE GENOMIC DNA]</scope>
</reference>
<gene>
    <name evidence="1" type="ORF">PCOR1329_LOCUS84205</name>
</gene>
<sequence length="118" mass="13384">MKVAYSIVNLYADGADWTDFHRDNYRPEGNRMKAQGGEANAHNATIGASFGAQRELRFRHLETGLEFAFPQGRCRLAMSESRLADPALRRSPMDNCTNFTSCLFVESCRLKNLNHWPS</sequence>
<keyword evidence="2" id="KW-1185">Reference proteome</keyword>
<dbReference type="Proteomes" id="UP001189429">
    <property type="component" value="Unassembled WGS sequence"/>
</dbReference>
<dbReference type="EMBL" id="CAUYUJ010022282">
    <property type="protein sequence ID" value="CAK0909906.1"/>
    <property type="molecule type" value="Genomic_DNA"/>
</dbReference>
<evidence type="ECO:0000313" key="1">
    <source>
        <dbReference type="EMBL" id="CAK0909906.1"/>
    </source>
</evidence>
<evidence type="ECO:0000313" key="2">
    <source>
        <dbReference type="Proteomes" id="UP001189429"/>
    </source>
</evidence>
<protein>
    <submittedName>
        <fullName evidence="1">Uncharacterized protein</fullName>
    </submittedName>
</protein>
<name>A0ABN9YB75_9DINO</name>
<accession>A0ABN9YB75</accession>
<comment type="caution">
    <text evidence="1">The sequence shown here is derived from an EMBL/GenBank/DDBJ whole genome shotgun (WGS) entry which is preliminary data.</text>
</comment>